<reference evidence="2 3" key="1">
    <citation type="journal article" date="2017" name="Mol. Plant">
        <title>The Genome of Medicinal Plant Macleaya cordata Provides New Insights into Benzylisoquinoline Alkaloids Metabolism.</title>
        <authorList>
            <person name="Liu X."/>
            <person name="Liu Y."/>
            <person name="Huang P."/>
            <person name="Ma Y."/>
            <person name="Qing Z."/>
            <person name="Tang Q."/>
            <person name="Cao H."/>
            <person name="Cheng P."/>
            <person name="Zheng Y."/>
            <person name="Yuan Z."/>
            <person name="Zhou Y."/>
            <person name="Liu J."/>
            <person name="Tang Z."/>
            <person name="Zhuo Y."/>
            <person name="Zhang Y."/>
            <person name="Yu L."/>
            <person name="Huang J."/>
            <person name="Yang P."/>
            <person name="Peng Q."/>
            <person name="Zhang J."/>
            <person name="Jiang W."/>
            <person name="Zhang Z."/>
            <person name="Lin K."/>
            <person name="Ro D.K."/>
            <person name="Chen X."/>
            <person name="Xiong X."/>
            <person name="Shang Y."/>
            <person name="Huang S."/>
            <person name="Zeng J."/>
        </authorList>
    </citation>
    <scope>NUCLEOTIDE SEQUENCE [LARGE SCALE GENOMIC DNA]</scope>
    <source>
        <strain evidence="3">cv. BLH2017</strain>
        <tissue evidence="2">Root</tissue>
    </source>
</reference>
<dbReference type="InterPro" id="IPR050796">
    <property type="entry name" value="SCF_F-box_component"/>
</dbReference>
<evidence type="ECO:0000313" key="2">
    <source>
        <dbReference type="EMBL" id="OVA08271.1"/>
    </source>
</evidence>
<accession>A0A200QCQ8</accession>
<dbReference type="InterPro" id="IPR001810">
    <property type="entry name" value="F-box_dom"/>
</dbReference>
<dbReference type="InterPro" id="IPR017451">
    <property type="entry name" value="F-box-assoc_interact_dom"/>
</dbReference>
<proteinExistence type="predicted"/>
<feature type="domain" description="F-box" evidence="1">
    <location>
        <begin position="77"/>
        <end position="122"/>
    </location>
</feature>
<dbReference type="AlphaFoldDB" id="A0A200QCQ8"/>
<dbReference type="SUPFAM" id="SSF81383">
    <property type="entry name" value="F-box domain"/>
    <property type="match status" value="1"/>
</dbReference>
<evidence type="ECO:0000259" key="1">
    <source>
        <dbReference type="PROSITE" id="PS50181"/>
    </source>
</evidence>
<dbReference type="Proteomes" id="UP000195402">
    <property type="component" value="Unassembled WGS sequence"/>
</dbReference>
<evidence type="ECO:0000313" key="3">
    <source>
        <dbReference type="Proteomes" id="UP000195402"/>
    </source>
</evidence>
<dbReference type="InterPro" id="IPR036047">
    <property type="entry name" value="F-box-like_dom_sf"/>
</dbReference>
<sequence>MMDVISPCMTWVSILWGQLRGLFIKNGAVDNPVHDLQAVDDPLPDLPTVDNPVHDLQAVDDPLPTVDNPLSHLPRVDDHLPDLPYHIITDILSRLPAKCVFQCQRVSRQLNVLATTPFFIHTHLNRATSVTALHSITQSSDRDIKLYFIEEESEKIEVTSLKLDFCYMRKNEPIMLFGSYNGFLQFRNQSYFRPFFFICNPITKQQVTVTTPCSDMYVCGFYFHPLKREYEMLYLYEDGAQFEFHIVSLGTKSWRNIGNYSYPPSFDRPPIIINGTLYWMVNSFLYHYGNRVYPSCSGSILSFKIETQEFSTMQHGGPLCGSPYTHKYMQLLEIEGQLGLCEPTISNTTTLVLWVLNHRTKWWDKRHIVTLPMYVMPRYVSAWPNVFNVEVLKIKNGELLLRQENRLLVYNLHLSTYRIVQKKGFEDDNFRAMIHTHSIVSLDTDSVISLRR</sequence>
<protein>
    <submittedName>
        <fullName evidence="2">F-box domain</fullName>
    </submittedName>
</protein>
<keyword evidence="3" id="KW-1185">Reference proteome</keyword>
<dbReference type="OrthoDB" id="1291746at2759"/>
<dbReference type="EMBL" id="MVGT01002330">
    <property type="protein sequence ID" value="OVA08271.1"/>
    <property type="molecule type" value="Genomic_DNA"/>
</dbReference>
<comment type="caution">
    <text evidence="2">The sequence shown here is derived from an EMBL/GenBank/DDBJ whole genome shotgun (WGS) entry which is preliminary data.</text>
</comment>
<dbReference type="InParanoid" id="A0A200QCQ8"/>
<dbReference type="PROSITE" id="PS50181">
    <property type="entry name" value="FBOX"/>
    <property type="match status" value="1"/>
</dbReference>
<dbReference type="InterPro" id="IPR013187">
    <property type="entry name" value="F-box-assoc_dom_typ3"/>
</dbReference>
<dbReference type="OMA" id="CHHSTEE"/>
<organism evidence="2 3">
    <name type="scientific">Macleaya cordata</name>
    <name type="common">Five-seeded plume-poppy</name>
    <name type="synonym">Bocconia cordata</name>
    <dbReference type="NCBI Taxonomy" id="56857"/>
    <lineage>
        <taxon>Eukaryota</taxon>
        <taxon>Viridiplantae</taxon>
        <taxon>Streptophyta</taxon>
        <taxon>Embryophyta</taxon>
        <taxon>Tracheophyta</taxon>
        <taxon>Spermatophyta</taxon>
        <taxon>Magnoliopsida</taxon>
        <taxon>Ranunculales</taxon>
        <taxon>Papaveraceae</taxon>
        <taxon>Papaveroideae</taxon>
        <taxon>Macleaya</taxon>
    </lineage>
</organism>
<dbReference type="PANTHER" id="PTHR31672:SF13">
    <property type="entry name" value="F-BOX PROTEIN CPR30-LIKE"/>
    <property type="match status" value="1"/>
</dbReference>
<dbReference type="Gene3D" id="1.20.1280.50">
    <property type="match status" value="1"/>
</dbReference>
<dbReference type="PANTHER" id="PTHR31672">
    <property type="entry name" value="BNACNNG10540D PROTEIN"/>
    <property type="match status" value="1"/>
</dbReference>
<dbReference type="Pfam" id="PF08268">
    <property type="entry name" value="FBA_3"/>
    <property type="match status" value="1"/>
</dbReference>
<name>A0A200QCQ8_MACCD</name>
<dbReference type="Pfam" id="PF12937">
    <property type="entry name" value="F-box-like"/>
    <property type="match status" value="1"/>
</dbReference>
<dbReference type="NCBIfam" id="TIGR01640">
    <property type="entry name" value="F_box_assoc_1"/>
    <property type="match status" value="1"/>
</dbReference>
<dbReference type="STRING" id="56857.A0A200QCQ8"/>
<dbReference type="SMART" id="SM00256">
    <property type="entry name" value="FBOX"/>
    <property type="match status" value="1"/>
</dbReference>
<gene>
    <name evidence="2" type="ORF">BVC80_1297g22</name>
</gene>